<organism evidence="1 2">
    <name type="scientific">Neurospora intermedia</name>
    <dbReference type="NCBI Taxonomy" id="5142"/>
    <lineage>
        <taxon>Eukaryota</taxon>
        <taxon>Fungi</taxon>
        <taxon>Dikarya</taxon>
        <taxon>Ascomycota</taxon>
        <taxon>Pezizomycotina</taxon>
        <taxon>Sordariomycetes</taxon>
        <taxon>Sordariomycetidae</taxon>
        <taxon>Sordariales</taxon>
        <taxon>Sordariaceae</taxon>
        <taxon>Neurospora</taxon>
    </lineage>
</organism>
<dbReference type="Proteomes" id="UP001451303">
    <property type="component" value="Unassembled WGS sequence"/>
</dbReference>
<name>A0ABR3DEM1_NEUIN</name>
<gene>
    <name evidence="1" type="ORF">QR685DRAFT_409039</name>
</gene>
<evidence type="ECO:0000313" key="1">
    <source>
        <dbReference type="EMBL" id="KAL0471116.1"/>
    </source>
</evidence>
<feature type="non-terminal residue" evidence="1">
    <location>
        <position position="60"/>
    </location>
</feature>
<sequence length="60" mass="7119">IKSKKRPNSKGFPLPFNLLYTITYKELLIPKRILKDLLYKRFIKVSNFKAGIPILFIRKP</sequence>
<proteinExistence type="predicted"/>
<accession>A0ABR3DEM1</accession>
<feature type="non-terminal residue" evidence="1">
    <location>
        <position position="1"/>
    </location>
</feature>
<keyword evidence="2" id="KW-1185">Reference proteome</keyword>
<dbReference type="EMBL" id="JAVLET010000004">
    <property type="protein sequence ID" value="KAL0471116.1"/>
    <property type="molecule type" value="Genomic_DNA"/>
</dbReference>
<comment type="caution">
    <text evidence="1">The sequence shown here is derived from an EMBL/GenBank/DDBJ whole genome shotgun (WGS) entry which is preliminary data.</text>
</comment>
<evidence type="ECO:0000313" key="2">
    <source>
        <dbReference type="Proteomes" id="UP001451303"/>
    </source>
</evidence>
<protein>
    <submittedName>
        <fullName evidence="1">Uncharacterized protein</fullName>
    </submittedName>
</protein>
<reference evidence="1 2" key="1">
    <citation type="submission" date="2023-09" db="EMBL/GenBank/DDBJ databases">
        <title>Multi-omics analysis of a traditional fermented food reveals byproduct-associated fungal strains for waste-to-food upcycling.</title>
        <authorList>
            <consortium name="Lawrence Berkeley National Laboratory"/>
            <person name="Rekdal V.M."/>
            <person name="Villalobos-Escobedo J.M."/>
            <person name="Rodriguez-Valeron N."/>
            <person name="Garcia M.O."/>
            <person name="Vasquez D.P."/>
            <person name="Damayanti I."/>
            <person name="Sorensen P.M."/>
            <person name="Baidoo E.E."/>
            <person name="De Carvalho A.C."/>
            <person name="Riley R."/>
            <person name="Lipzen A."/>
            <person name="He G."/>
            <person name="Yan M."/>
            <person name="Haridas S."/>
            <person name="Daum C."/>
            <person name="Yoshinaga Y."/>
            <person name="Ng V."/>
            <person name="Grigoriev I.V."/>
            <person name="Munk R."/>
            <person name="Nuraida L."/>
            <person name="Wijaya C.H."/>
            <person name="Morales P.-C."/>
            <person name="Keasling J.D."/>
        </authorList>
    </citation>
    <scope>NUCLEOTIDE SEQUENCE [LARGE SCALE GENOMIC DNA]</scope>
    <source>
        <strain evidence="1 2">FGSC 2613</strain>
    </source>
</reference>